<evidence type="ECO:0000313" key="4">
    <source>
        <dbReference type="EMBL" id="CAD9192122.1"/>
    </source>
</evidence>
<evidence type="ECO:0000256" key="2">
    <source>
        <dbReference type="ARBA" id="ARBA00022643"/>
    </source>
</evidence>
<protein>
    <recommendedName>
        <fullName evidence="5">Nitronate monooxygenase domain-containing protein</fullName>
    </recommendedName>
</protein>
<gene>
    <name evidence="4" type="ORF">ACAT0790_LOCUS68897</name>
</gene>
<dbReference type="AlphaFoldDB" id="A0A7S1SE04"/>
<dbReference type="InterPro" id="IPR004136">
    <property type="entry name" value="NMO"/>
</dbReference>
<dbReference type="CDD" id="cd04730">
    <property type="entry name" value="NPD_like"/>
    <property type="match status" value="1"/>
</dbReference>
<dbReference type="EMBL" id="HBGE01115483">
    <property type="protein sequence ID" value="CAD9192122.1"/>
    <property type="molecule type" value="Transcribed_RNA"/>
</dbReference>
<proteinExistence type="predicted"/>
<dbReference type="GO" id="GO:0018580">
    <property type="term" value="F:nitronate monooxygenase activity"/>
    <property type="evidence" value="ECO:0007669"/>
    <property type="project" value="InterPro"/>
</dbReference>
<keyword evidence="1" id="KW-0285">Flavoprotein</keyword>
<evidence type="ECO:0000256" key="1">
    <source>
        <dbReference type="ARBA" id="ARBA00022630"/>
    </source>
</evidence>
<dbReference type="Gene3D" id="3.20.20.70">
    <property type="entry name" value="Aldolase class I"/>
    <property type="match status" value="1"/>
</dbReference>
<dbReference type="InterPro" id="IPR013785">
    <property type="entry name" value="Aldolase_TIM"/>
</dbReference>
<evidence type="ECO:0000256" key="3">
    <source>
        <dbReference type="ARBA" id="ARBA00023002"/>
    </source>
</evidence>
<name>A0A7S1SE04_ALECA</name>
<organism evidence="4">
    <name type="scientific">Alexandrium catenella</name>
    <name type="common">Red tide dinoflagellate</name>
    <name type="synonym">Gonyaulax catenella</name>
    <dbReference type="NCBI Taxonomy" id="2925"/>
    <lineage>
        <taxon>Eukaryota</taxon>
        <taxon>Sar</taxon>
        <taxon>Alveolata</taxon>
        <taxon>Dinophyceae</taxon>
        <taxon>Gonyaulacales</taxon>
        <taxon>Pyrocystaceae</taxon>
        <taxon>Alexandrium</taxon>
    </lineage>
</organism>
<dbReference type="PANTHER" id="PTHR32332:SF31">
    <property type="entry name" value="2-NITROPROPANE DIOXYGENASE FAMILY, PUTATIVE (AFU_ORTHOLOGUE AFUA_2G09850)-RELATED"/>
    <property type="match status" value="1"/>
</dbReference>
<keyword evidence="3" id="KW-0560">Oxidoreductase</keyword>
<dbReference type="PANTHER" id="PTHR32332">
    <property type="entry name" value="2-NITROPROPANE DIOXYGENASE"/>
    <property type="match status" value="1"/>
</dbReference>
<keyword evidence="2" id="KW-0288">FMN</keyword>
<dbReference type="Pfam" id="PF03060">
    <property type="entry name" value="NMO"/>
    <property type="match status" value="1"/>
</dbReference>
<reference evidence="4" key="1">
    <citation type="submission" date="2021-01" db="EMBL/GenBank/DDBJ databases">
        <authorList>
            <person name="Corre E."/>
            <person name="Pelletier E."/>
            <person name="Niang G."/>
            <person name="Scheremetjew M."/>
            <person name="Finn R."/>
            <person name="Kale V."/>
            <person name="Holt S."/>
            <person name="Cochrane G."/>
            <person name="Meng A."/>
            <person name="Brown T."/>
            <person name="Cohen L."/>
        </authorList>
    </citation>
    <scope>NUCLEOTIDE SEQUENCE</scope>
    <source>
        <strain evidence="4">OF101</strain>
    </source>
</reference>
<dbReference type="SUPFAM" id="SSF51412">
    <property type="entry name" value="Inosine monophosphate dehydrogenase (IMPDH)"/>
    <property type="match status" value="1"/>
</dbReference>
<evidence type="ECO:0008006" key="5">
    <source>
        <dbReference type="Google" id="ProtNLM"/>
    </source>
</evidence>
<sequence>MGPISGHEIVAAVSNAGGFGTLGLGAGHMVPAGLRKEIRLLKESLKPPGKFGVDILIPQVGGSARKTNHDYTGGNLAGLVDVMIEEGCSLFVCAVGVPPKWVVDKLHSAGIPVMNMVGAPHHVPKALDMGVDMVCAQGTEAGGHTGTVATIPLVPQVVDLVRGRTNFFGKQVPVVAAGGIFDGRGLAAALSLGASGIWVGTRFLATPECNTSPVHRKKVLSAKSSDVYQTILYTGRPCRGVWGTEEYTKKWEESGQIDEMCKKGVVPFERDIRKGQAHYYYFNNNIMGQAVGGIHEIKPAADVVEEIVDGALEVLDRSTKLVARL</sequence>
<accession>A0A7S1SE04</accession>